<dbReference type="EMBL" id="SJPW01000001">
    <property type="protein sequence ID" value="TWU60268.1"/>
    <property type="molecule type" value="Genomic_DNA"/>
</dbReference>
<organism evidence="4 5">
    <name type="scientific">Rubripirellula tenax</name>
    <dbReference type="NCBI Taxonomy" id="2528015"/>
    <lineage>
        <taxon>Bacteria</taxon>
        <taxon>Pseudomonadati</taxon>
        <taxon>Planctomycetota</taxon>
        <taxon>Planctomycetia</taxon>
        <taxon>Pirellulales</taxon>
        <taxon>Pirellulaceae</taxon>
        <taxon>Rubripirellula</taxon>
    </lineage>
</organism>
<evidence type="ECO:0000313" key="4">
    <source>
        <dbReference type="EMBL" id="TWU60268.1"/>
    </source>
</evidence>
<dbReference type="InterPro" id="IPR050921">
    <property type="entry name" value="T4SS_GSP_E_ATPase"/>
</dbReference>
<proteinExistence type="inferred from homology"/>
<evidence type="ECO:0000256" key="2">
    <source>
        <dbReference type="SAM" id="MobiDB-lite"/>
    </source>
</evidence>
<evidence type="ECO:0000313" key="5">
    <source>
        <dbReference type="Proteomes" id="UP000318288"/>
    </source>
</evidence>
<dbReference type="Gene3D" id="3.30.450.90">
    <property type="match status" value="1"/>
</dbReference>
<dbReference type="GO" id="GO:0005524">
    <property type="term" value="F:ATP binding"/>
    <property type="evidence" value="ECO:0007669"/>
    <property type="project" value="InterPro"/>
</dbReference>
<dbReference type="PROSITE" id="PS00662">
    <property type="entry name" value="T2SP_E"/>
    <property type="match status" value="1"/>
</dbReference>
<protein>
    <submittedName>
        <fullName evidence="4">Twitching mobility protein</fullName>
    </submittedName>
</protein>
<comment type="caution">
    <text evidence="4">The sequence shown here is derived from an EMBL/GenBank/DDBJ whole genome shotgun (WGS) entry which is preliminary data.</text>
</comment>
<dbReference type="InterPro" id="IPR027417">
    <property type="entry name" value="P-loop_NTPase"/>
</dbReference>
<feature type="domain" description="Bacterial type II secretion system protein E" evidence="3">
    <location>
        <begin position="248"/>
        <end position="262"/>
    </location>
</feature>
<comment type="similarity">
    <text evidence="1">Belongs to the GSP E family.</text>
</comment>
<gene>
    <name evidence="4" type="primary">pilT_2</name>
    <name evidence="4" type="ORF">Poly51_05430</name>
</gene>
<dbReference type="InterPro" id="IPR006321">
    <property type="entry name" value="PilT/PilU"/>
</dbReference>
<name>A0A5C6FFS7_9BACT</name>
<dbReference type="CDD" id="cd01131">
    <property type="entry name" value="PilT"/>
    <property type="match status" value="1"/>
</dbReference>
<dbReference type="InterPro" id="IPR001482">
    <property type="entry name" value="T2SS/T4SS_dom"/>
</dbReference>
<feature type="region of interest" description="Disordered" evidence="2">
    <location>
        <begin position="1"/>
        <end position="29"/>
    </location>
</feature>
<keyword evidence="5" id="KW-1185">Reference proteome</keyword>
<dbReference type="GO" id="GO:0016887">
    <property type="term" value="F:ATP hydrolysis activity"/>
    <property type="evidence" value="ECO:0007669"/>
    <property type="project" value="InterPro"/>
</dbReference>
<accession>A0A5C6FFS7</accession>
<dbReference type="AlphaFoldDB" id="A0A5C6FFS7"/>
<evidence type="ECO:0000259" key="3">
    <source>
        <dbReference type="PROSITE" id="PS00662"/>
    </source>
</evidence>
<dbReference type="Pfam" id="PF00437">
    <property type="entry name" value="T2SSE"/>
    <property type="match status" value="1"/>
</dbReference>
<sequence>MGGRRRRSSSSRIVPDSMSHKKSAPPPAVLQDNSAEAVAGRLRASLLQEKGELEVDKIFRALVKLEGSDLHLKVGQPPMVRVRGELKPLNRPLIDMEEMVRLLLPMMDERNLIIFEQEGGADFSHVIHVDGVRWRFRVNMLKSLGNIGLVARRISNFIPDFKGLYLPPIMETLCHFDQGMVLLAGVTGSGKSTTIGSMLNYINSIYRKHILTLEDPIEFIYTEDKCLINQREIGQDVLDFEVGMKHAVREDPDIILVGELRDEETFMTAIHAAETGHLVFGTIHAASASTTIGRILDLFPEEMHGAIRSAIAFNMKGIVAQKLLKTIRPDVPRVPTCEVMTFSPMIRKLVLEGQDHKLPDAIRIGAEDGMQDFTMSLKQLIDDELIDRPTAFAVAPNKEALKMALKGIDVKAPGIL</sequence>
<dbReference type="Proteomes" id="UP000318288">
    <property type="component" value="Unassembled WGS sequence"/>
</dbReference>
<evidence type="ECO:0000256" key="1">
    <source>
        <dbReference type="ARBA" id="ARBA00006611"/>
    </source>
</evidence>
<dbReference type="Gene3D" id="3.40.50.300">
    <property type="entry name" value="P-loop containing nucleotide triphosphate hydrolases"/>
    <property type="match status" value="1"/>
</dbReference>
<reference evidence="4 5" key="1">
    <citation type="submission" date="2019-02" db="EMBL/GenBank/DDBJ databases">
        <title>Deep-cultivation of Planctomycetes and their phenomic and genomic characterization uncovers novel biology.</title>
        <authorList>
            <person name="Wiegand S."/>
            <person name="Jogler M."/>
            <person name="Boedeker C."/>
            <person name="Pinto D."/>
            <person name="Vollmers J."/>
            <person name="Rivas-Marin E."/>
            <person name="Kohn T."/>
            <person name="Peeters S.H."/>
            <person name="Heuer A."/>
            <person name="Rast P."/>
            <person name="Oberbeckmann S."/>
            <person name="Bunk B."/>
            <person name="Jeske O."/>
            <person name="Meyerdierks A."/>
            <person name="Storesund J.E."/>
            <person name="Kallscheuer N."/>
            <person name="Luecker S."/>
            <person name="Lage O.M."/>
            <person name="Pohl T."/>
            <person name="Merkel B.J."/>
            <person name="Hornburger P."/>
            <person name="Mueller R.-W."/>
            <person name="Bruemmer F."/>
            <person name="Labrenz M."/>
            <person name="Spormann A.M."/>
            <person name="Op Den Camp H."/>
            <person name="Overmann J."/>
            <person name="Amann R."/>
            <person name="Jetten M.S.M."/>
            <person name="Mascher T."/>
            <person name="Medema M.H."/>
            <person name="Devos D.P."/>
            <person name="Kaster A.-K."/>
            <person name="Ovreas L."/>
            <person name="Rohde M."/>
            <person name="Galperin M.Y."/>
            <person name="Jogler C."/>
        </authorList>
    </citation>
    <scope>NUCLEOTIDE SEQUENCE [LARGE SCALE GENOMIC DNA]</scope>
    <source>
        <strain evidence="4 5">Poly51</strain>
    </source>
</reference>
<dbReference type="PANTHER" id="PTHR30486">
    <property type="entry name" value="TWITCHING MOTILITY PROTEIN PILT"/>
    <property type="match status" value="1"/>
</dbReference>
<dbReference type="NCBIfam" id="TIGR01420">
    <property type="entry name" value="pilT_fam"/>
    <property type="match status" value="1"/>
</dbReference>
<dbReference type="SUPFAM" id="SSF52540">
    <property type="entry name" value="P-loop containing nucleoside triphosphate hydrolases"/>
    <property type="match status" value="1"/>
</dbReference>
<dbReference type="PANTHER" id="PTHR30486:SF16">
    <property type="entry name" value="TWITCHING MOTILITY PROTEIN PILT"/>
    <property type="match status" value="1"/>
</dbReference>